<dbReference type="PANTHER" id="PTHR22893:SF98">
    <property type="entry name" value="OXIDOREDUCTASE"/>
    <property type="match status" value="1"/>
</dbReference>
<gene>
    <name evidence="2" type="ORF">V5F32_11205</name>
</gene>
<dbReference type="EMBL" id="JBAFVH010000006">
    <property type="protein sequence ID" value="MFG1372733.1"/>
    <property type="molecule type" value="Genomic_DNA"/>
</dbReference>
<dbReference type="Pfam" id="PF00724">
    <property type="entry name" value="Oxidored_FMN"/>
    <property type="match status" value="1"/>
</dbReference>
<evidence type="ECO:0000259" key="1">
    <source>
        <dbReference type="Pfam" id="PF00724"/>
    </source>
</evidence>
<accession>A0ABW6ZVH9</accession>
<organism evidence="2 3">
    <name type="scientific">Xanthobacter oligotrophicus</name>
    <dbReference type="NCBI Taxonomy" id="2607286"/>
    <lineage>
        <taxon>Bacteria</taxon>
        <taxon>Pseudomonadati</taxon>
        <taxon>Pseudomonadota</taxon>
        <taxon>Alphaproteobacteria</taxon>
        <taxon>Hyphomicrobiales</taxon>
        <taxon>Xanthobacteraceae</taxon>
        <taxon>Xanthobacter</taxon>
    </lineage>
</organism>
<proteinExistence type="predicted"/>
<name>A0ABW6ZVH9_9HYPH</name>
<sequence length="380" mass="40782">MTATLFRPLRVGALDLQHRIVMAPLTRSRATQPGNVPGPLAVTYYAQRATPGGLIIAEASPISPSGHGFPTTPGIYTPEQIAGWRAVVDAVHGKGGKIVLQLWHVGRVSHSSLQPEGRLPVAPSAIRIEGLSAFRNDFSTADYETPHALTEQEIEGVIADYAQATRNARAAGFDGVEIHAANGYLLEQFLQSRTNHRTDAYGGSIENRARLPLAVAQAVTGAWSADRVGIRLSPFGIANDSGEAEPLPLYTHVVERLARLNLAYLHLIEPRASGAGRADVDHKDVPAAAELFRPFWPGVLITAGNFRPDTAEACVAAGHADAIAFGRFFISNPDLVERIRRGAPLTPYDRSTFYRGGATGYTDYPTLAQAPQRAGAFSLL</sequence>
<comment type="caution">
    <text evidence="2">The sequence shown here is derived from an EMBL/GenBank/DDBJ whole genome shotgun (WGS) entry which is preliminary data.</text>
</comment>
<dbReference type="PANTHER" id="PTHR22893">
    <property type="entry name" value="NADH OXIDOREDUCTASE-RELATED"/>
    <property type="match status" value="1"/>
</dbReference>
<feature type="domain" description="NADH:flavin oxidoreductase/NADH oxidase N-terminal" evidence="1">
    <location>
        <begin position="5"/>
        <end position="344"/>
    </location>
</feature>
<dbReference type="InterPro" id="IPR001155">
    <property type="entry name" value="OxRdtase_FMN_N"/>
</dbReference>
<dbReference type="SUPFAM" id="SSF51395">
    <property type="entry name" value="FMN-linked oxidoreductases"/>
    <property type="match status" value="1"/>
</dbReference>
<dbReference type="InterPro" id="IPR013785">
    <property type="entry name" value="Aldolase_TIM"/>
</dbReference>
<evidence type="ECO:0000313" key="3">
    <source>
        <dbReference type="Proteomes" id="UP001604002"/>
    </source>
</evidence>
<protein>
    <submittedName>
        <fullName evidence="2">Alkene reductase</fullName>
    </submittedName>
</protein>
<evidence type="ECO:0000313" key="2">
    <source>
        <dbReference type="EMBL" id="MFG1372733.1"/>
    </source>
</evidence>
<dbReference type="Proteomes" id="UP001604002">
    <property type="component" value="Unassembled WGS sequence"/>
</dbReference>
<keyword evidence="3" id="KW-1185">Reference proteome</keyword>
<dbReference type="NCBIfam" id="NF007899">
    <property type="entry name" value="PRK10605.1"/>
    <property type="match status" value="1"/>
</dbReference>
<reference evidence="2 3" key="1">
    <citation type="submission" date="2024-02" db="EMBL/GenBank/DDBJ databases">
        <title>Expansion and revision of Xanthobacter and proposal of Roseixanthobacter gen. nov.</title>
        <authorList>
            <person name="Soltysiak M.P.M."/>
            <person name="Jalihal A."/>
            <person name="Ory A."/>
            <person name="Chrisophersen C."/>
            <person name="Lee A.D."/>
            <person name="Boulton J."/>
            <person name="Springer M."/>
        </authorList>
    </citation>
    <scope>NUCLEOTIDE SEQUENCE [LARGE SCALE GENOMIC DNA]</scope>
    <source>
        <strain evidence="2 3">23A</strain>
    </source>
</reference>
<dbReference type="Gene3D" id="3.20.20.70">
    <property type="entry name" value="Aldolase class I"/>
    <property type="match status" value="1"/>
</dbReference>
<dbReference type="RefSeq" id="WP_393992594.1">
    <property type="nucleotide sequence ID" value="NZ_JBAFVH010000006.1"/>
</dbReference>
<dbReference type="InterPro" id="IPR045247">
    <property type="entry name" value="Oye-like"/>
</dbReference>
<dbReference type="CDD" id="cd02933">
    <property type="entry name" value="OYE_like_FMN"/>
    <property type="match status" value="1"/>
</dbReference>